<accession>A0A1C2DXW3</accession>
<feature type="transmembrane region" description="Helical" evidence="2">
    <location>
        <begin position="243"/>
        <end position="263"/>
    </location>
</feature>
<organism evidence="3 4">
    <name type="scientific">Pseudomonas graminis</name>
    <dbReference type="NCBI Taxonomy" id="158627"/>
    <lineage>
        <taxon>Bacteria</taxon>
        <taxon>Pseudomonadati</taxon>
        <taxon>Pseudomonadota</taxon>
        <taxon>Gammaproteobacteria</taxon>
        <taxon>Pseudomonadales</taxon>
        <taxon>Pseudomonadaceae</taxon>
        <taxon>Pseudomonas</taxon>
    </lineage>
</organism>
<dbReference type="EMBL" id="MDEN01000063">
    <property type="protein sequence ID" value="OCX19601.1"/>
    <property type="molecule type" value="Genomic_DNA"/>
</dbReference>
<dbReference type="RefSeq" id="WP_065989380.1">
    <property type="nucleotide sequence ID" value="NZ_MDEN01000063.1"/>
</dbReference>
<gene>
    <name evidence="3" type="ORF">BBI10_14515</name>
</gene>
<evidence type="ECO:0000256" key="2">
    <source>
        <dbReference type="SAM" id="Phobius"/>
    </source>
</evidence>
<feature type="coiled-coil region" evidence="1">
    <location>
        <begin position="210"/>
        <end position="237"/>
    </location>
</feature>
<name>A0A1C2DXW3_9PSED</name>
<reference evidence="3 4" key="1">
    <citation type="submission" date="2016-08" db="EMBL/GenBank/DDBJ databases">
        <title>Whole genome sequence of Pseudomonas graminis strain UASWS1507, a potential biological control agent for agriculture.</title>
        <authorList>
            <person name="Crovadore J."/>
            <person name="Calmin G."/>
            <person name="Chablais R."/>
            <person name="Cochard B."/>
            <person name="Lefort F."/>
        </authorList>
    </citation>
    <scope>NUCLEOTIDE SEQUENCE [LARGE SCALE GENOMIC DNA]</scope>
    <source>
        <strain evidence="3 4">UASWS1507</strain>
    </source>
</reference>
<dbReference type="AlphaFoldDB" id="A0A1C2DXW3"/>
<evidence type="ECO:0000313" key="4">
    <source>
        <dbReference type="Proteomes" id="UP000095143"/>
    </source>
</evidence>
<keyword evidence="1" id="KW-0175">Coiled coil</keyword>
<dbReference type="Proteomes" id="UP000095143">
    <property type="component" value="Unassembled WGS sequence"/>
</dbReference>
<dbReference type="OrthoDB" id="7009097at2"/>
<protein>
    <submittedName>
        <fullName evidence="3">Uncharacterized protein</fullName>
    </submittedName>
</protein>
<comment type="caution">
    <text evidence="3">The sequence shown here is derived from an EMBL/GenBank/DDBJ whole genome shotgun (WGS) entry which is preliminary data.</text>
</comment>
<keyword evidence="2" id="KW-0812">Transmembrane</keyword>
<evidence type="ECO:0000256" key="1">
    <source>
        <dbReference type="SAM" id="Coils"/>
    </source>
</evidence>
<proteinExistence type="predicted"/>
<keyword evidence="2" id="KW-1133">Transmembrane helix</keyword>
<evidence type="ECO:0000313" key="3">
    <source>
        <dbReference type="EMBL" id="OCX19601.1"/>
    </source>
</evidence>
<keyword evidence="2" id="KW-0472">Membrane</keyword>
<sequence length="266" mass="30290">MTEATMQTDAVDPTDAKEGEVAAPVLWEEVHAEHFSMLRLAPLPTDRATGARPLRFVEFGKAERHNKEFSLLRMSYQLPGQKVRKEQNRLDIWVDHANRSVRVGPESGLQIDPWNRGLGRFMLAQGITWAQKRCAAYKIEGVALANKDALNEDTRLRRDHFLKTQGFEVVYADAQHLKGTIKDAKVGNLNNTWNADKIQIVQILDAAQMLQQAEQRIQEQDVTIKKTEDKVNKYRRDDAGLRFTIACLVTFAVFQAGLLIWIATHR</sequence>